<sequence length="87" mass="9439">MIEVLVESAKNCGLAQKIWTVSRHVATGCGLTEKDVDQVADGAVIVAKLVGFVQPEEASTETFGLNFTPRISSTELHKWKSSMVSFL</sequence>
<dbReference type="Pfam" id="PF11995">
    <property type="entry name" value="DUF3490"/>
    <property type="match status" value="1"/>
</dbReference>
<proteinExistence type="predicted"/>
<dbReference type="InterPro" id="IPR021881">
    <property type="entry name" value="NACK_C"/>
</dbReference>
<keyword evidence="4" id="KW-1185">Reference proteome</keyword>
<gene>
    <name evidence="3" type="ORF">ACJRO7_005262</name>
</gene>
<dbReference type="GO" id="GO:0005874">
    <property type="term" value="C:microtubule"/>
    <property type="evidence" value="ECO:0007669"/>
    <property type="project" value="UniProtKB-KW"/>
</dbReference>
<protein>
    <recommendedName>
        <fullName evidence="2">NPK1-activating kinesin-like protein C-terminal domain-containing protein</fullName>
    </recommendedName>
</protein>
<organism evidence="3 4">
    <name type="scientific">Eucalyptus globulus</name>
    <name type="common">Tasmanian blue gum</name>
    <dbReference type="NCBI Taxonomy" id="34317"/>
    <lineage>
        <taxon>Eukaryota</taxon>
        <taxon>Viridiplantae</taxon>
        <taxon>Streptophyta</taxon>
        <taxon>Embryophyta</taxon>
        <taxon>Tracheophyta</taxon>
        <taxon>Spermatophyta</taxon>
        <taxon>Magnoliopsida</taxon>
        <taxon>eudicotyledons</taxon>
        <taxon>Gunneridae</taxon>
        <taxon>Pentapetalae</taxon>
        <taxon>rosids</taxon>
        <taxon>malvids</taxon>
        <taxon>Myrtales</taxon>
        <taxon>Myrtaceae</taxon>
        <taxon>Myrtoideae</taxon>
        <taxon>Eucalypteae</taxon>
        <taxon>Eucalyptus</taxon>
    </lineage>
</organism>
<evidence type="ECO:0000313" key="4">
    <source>
        <dbReference type="Proteomes" id="UP001634007"/>
    </source>
</evidence>
<dbReference type="Proteomes" id="UP001634007">
    <property type="component" value="Unassembled WGS sequence"/>
</dbReference>
<evidence type="ECO:0000256" key="1">
    <source>
        <dbReference type="ARBA" id="ARBA00022701"/>
    </source>
</evidence>
<dbReference type="AlphaFoldDB" id="A0ABD3J2C9"/>
<reference evidence="3 4" key="1">
    <citation type="submission" date="2024-11" db="EMBL/GenBank/DDBJ databases">
        <title>Chromosome-level genome assembly of Eucalyptus globulus Labill. provides insights into its genome evolution.</title>
        <authorList>
            <person name="Li X."/>
        </authorList>
    </citation>
    <scope>NUCLEOTIDE SEQUENCE [LARGE SCALE GENOMIC DNA]</scope>
    <source>
        <strain evidence="3">CL2024</strain>
        <tissue evidence="3">Fresh tender leaves</tissue>
    </source>
</reference>
<accession>A0ABD3J2C9</accession>
<dbReference type="EMBL" id="JBJKBG010000010">
    <property type="protein sequence ID" value="KAL3720414.1"/>
    <property type="molecule type" value="Genomic_DNA"/>
</dbReference>
<keyword evidence="1" id="KW-0493">Microtubule</keyword>
<feature type="domain" description="NPK1-activating kinesin-like protein C-terminal" evidence="2">
    <location>
        <begin position="32"/>
        <end position="70"/>
    </location>
</feature>
<evidence type="ECO:0000259" key="2">
    <source>
        <dbReference type="Pfam" id="PF11995"/>
    </source>
</evidence>
<name>A0ABD3J2C9_EUCGL</name>
<comment type="caution">
    <text evidence="3">The sequence shown here is derived from an EMBL/GenBank/DDBJ whole genome shotgun (WGS) entry which is preliminary data.</text>
</comment>
<evidence type="ECO:0000313" key="3">
    <source>
        <dbReference type="EMBL" id="KAL3720414.1"/>
    </source>
</evidence>